<comment type="similarity">
    <text evidence="1">Belongs to the 5'-AMP-activated protein kinase gamma subunit family.</text>
</comment>
<dbReference type="EMBL" id="JAGTXO010000046">
    <property type="protein sequence ID" value="KAG8458901.1"/>
    <property type="molecule type" value="Genomic_DNA"/>
</dbReference>
<dbReference type="PROSITE" id="PS51371">
    <property type="entry name" value="CBS"/>
    <property type="match status" value="1"/>
</dbReference>
<proteinExistence type="inferred from homology"/>
<reference evidence="6" key="1">
    <citation type="submission" date="2021-05" db="EMBL/GenBank/DDBJ databases">
        <title>The genome of the haptophyte Pavlova lutheri (Diacronema luteri, Pavlovales) - a model for lipid biosynthesis in eukaryotic algae.</title>
        <authorList>
            <person name="Hulatt C.J."/>
            <person name="Posewitz M.C."/>
        </authorList>
    </citation>
    <scope>NUCLEOTIDE SEQUENCE</scope>
    <source>
        <strain evidence="6">NIVA-4/92</strain>
    </source>
</reference>
<dbReference type="PANTHER" id="PTHR13780:SF35">
    <property type="entry name" value="LD22662P"/>
    <property type="match status" value="1"/>
</dbReference>
<evidence type="ECO:0000256" key="2">
    <source>
        <dbReference type="ARBA" id="ARBA00022737"/>
    </source>
</evidence>
<keyword evidence="3 4" id="KW-0129">CBS domain</keyword>
<dbReference type="AlphaFoldDB" id="A0A8J6C553"/>
<dbReference type="InterPro" id="IPR000644">
    <property type="entry name" value="CBS_dom"/>
</dbReference>
<dbReference type="SMART" id="SM00116">
    <property type="entry name" value="CBS"/>
    <property type="match status" value="3"/>
</dbReference>
<accession>A0A8J6C553</accession>
<dbReference type="OrthoDB" id="449052at2759"/>
<evidence type="ECO:0000259" key="5">
    <source>
        <dbReference type="PROSITE" id="PS51371"/>
    </source>
</evidence>
<evidence type="ECO:0000313" key="6">
    <source>
        <dbReference type="EMBL" id="KAG8458901.1"/>
    </source>
</evidence>
<name>A0A8J6C553_DIALT</name>
<keyword evidence="2" id="KW-0677">Repeat</keyword>
<dbReference type="Gene3D" id="3.10.580.10">
    <property type="entry name" value="CBS-domain"/>
    <property type="match status" value="2"/>
</dbReference>
<dbReference type="PANTHER" id="PTHR13780">
    <property type="entry name" value="AMP-ACTIVATED PROTEIN KINASE, GAMMA REGULATORY SUBUNIT"/>
    <property type="match status" value="1"/>
</dbReference>
<organism evidence="6 7">
    <name type="scientific">Diacronema lutheri</name>
    <name type="common">Unicellular marine alga</name>
    <name type="synonym">Monochrysis lutheri</name>
    <dbReference type="NCBI Taxonomy" id="2081491"/>
    <lineage>
        <taxon>Eukaryota</taxon>
        <taxon>Haptista</taxon>
        <taxon>Haptophyta</taxon>
        <taxon>Pavlovophyceae</taxon>
        <taxon>Pavlovales</taxon>
        <taxon>Pavlovaceae</taxon>
        <taxon>Diacronema</taxon>
    </lineage>
</organism>
<gene>
    <name evidence="6" type="ORF">KFE25_004235</name>
</gene>
<sequence>MSSSAGKSSRQLVLEQLHAHKSHELVPRSGKVVAFDLDLSLRHALDALAEHHIGFAPLWDSAQQEFVTVLGGEDFARLLAYVGREAAHGGGAPLGRSPDDISLRDVLRTSRVAAPPPTFPSLLPDETLFAAVQAMLDRALYHLPLVDTGHSPSPASAAASAVTAAAEGVSSSGGAGATIVHVLTPLRVLNCIVNSPMFQSDTRTFGERLVDLGLCTMLTNAHAAVAVLAAAHAAAGLGDGSVAAASIDAAAHGGVQAGAVCVAALAHAPLWHALLLMGQYGCTSLPVIDSLESAMVVSAISEERVLAIARSMPHTDLSMPLTRALGAQPPGAGEVCVRATDTLHVLMAALSTRNCERLAVTNDAGQLVGVVSVLDVLKYFSRPPGPSGE</sequence>
<keyword evidence="7" id="KW-1185">Reference proteome</keyword>
<comment type="caution">
    <text evidence="6">The sequence shown here is derived from an EMBL/GenBank/DDBJ whole genome shotgun (WGS) entry which is preliminary data.</text>
</comment>
<dbReference type="InterPro" id="IPR050511">
    <property type="entry name" value="AMPK_gamma/SDS23_families"/>
</dbReference>
<feature type="domain" description="CBS" evidence="5">
    <location>
        <begin position="327"/>
        <end position="387"/>
    </location>
</feature>
<evidence type="ECO:0000256" key="4">
    <source>
        <dbReference type="PROSITE-ProRule" id="PRU00703"/>
    </source>
</evidence>
<dbReference type="Proteomes" id="UP000751190">
    <property type="component" value="Unassembled WGS sequence"/>
</dbReference>
<dbReference type="InterPro" id="IPR046342">
    <property type="entry name" value="CBS_dom_sf"/>
</dbReference>
<evidence type="ECO:0000256" key="1">
    <source>
        <dbReference type="ARBA" id="ARBA00006750"/>
    </source>
</evidence>
<protein>
    <recommendedName>
        <fullName evidence="5">CBS domain-containing protein</fullName>
    </recommendedName>
</protein>
<evidence type="ECO:0000313" key="7">
    <source>
        <dbReference type="Proteomes" id="UP000751190"/>
    </source>
</evidence>
<dbReference type="SUPFAM" id="SSF54631">
    <property type="entry name" value="CBS-domain pair"/>
    <property type="match status" value="2"/>
</dbReference>
<dbReference type="Pfam" id="PF00571">
    <property type="entry name" value="CBS"/>
    <property type="match status" value="1"/>
</dbReference>
<evidence type="ECO:0000256" key="3">
    <source>
        <dbReference type="ARBA" id="ARBA00023122"/>
    </source>
</evidence>